<protein>
    <submittedName>
        <fullName evidence="2 3">Uncharacterized protein</fullName>
    </submittedName>
</protein>
<dbReference type="Proteomes" id="UP000008827">
    <property type="component" value="Chromosome 3"/>
</dbReference>
<dbReference type="AlphaFoldDB" id="A0A0R0KK39"/>
<dbReference type="InParanoid" id="A0A0R0KK39"/>
<feature type="transmembrane region" description="Helical" evidence="1">
    <location>
        <begin position="17"/>
        <end position="40"/>
    </location>
</feature>
<keyword evidence="1" id="KW-0812">Transmembrane</keyword>
<name>A0A0R0KK39_SOYBN</name>
<evidence type="ECO:0000313" key="3">
    <source>
        <dbReference type="EnsemblPlants" id="KRH67351"/>
    </source>
</evidence>
<gene>
    <name evidence="2" type="ORF">GLYMA_03G161700</name>
</gene>
<organism evidence="2">
    <name type="scientific">Glycine max</name>
    <name type="common">Soybean</name>
    <name type="synonym">Glycine hispida</name>
    <dbReference type="NCBI Taxonomy" id="3847"/>
    <lineage>
        <taxon>Eukaryota</taxon>
        <taxon>Viridiplantae</taxon>
        <taxon>Streptophyta</taxon>
        <taxon>Embryophyta</taxon>
        <taxon>Tracheophyta</taxon>
        <taxon>Spermatophyta</taxon>
        <taxon>Magnoliopsida</taxon>
        <taxon>eudicotyledons</taxon>
        <taxon>Gunneridae</taxon>
        <taxon>Pentapetalae</taxon>
        <taxon>rosids</taxon>
        <taxon>fabids</taxon>
        <taxon>Fabales</taxon>
        <taxon>Fabaceae</taxon>
        <taxon>Papilionoideae</taxon>
        <taxon>50 kb inversion clade</taxon>
        <taxon>NPAAA clade</taxon>
        <taxon>indigoferoid/millettioid clade</taxon>
        <taxon>Phaseoleae</taxon>
        <taxon>Glycine</taxon>
        <taxon>Glycine subgen. Soja</taxon>
    </lineage>
</organism>
<proteinExistence type="predicted"/>
<accession>A0A0R0KK39</accession>
<reference evidence="2" key="3">
    <citation type="submission" date="2018-07" db="EMBL/GenBank/DDBJ databases">
        <title>WGS assembly of Glycine max.</title>
        <authorList>
            <person name="Schmutz J."/>
            <person name="Cannon S."/>
            <person name="Schlueter J."/>
            <person name="Ma J."/>
            <person name="Mitros T."/>
            <person name="Nelson W."/>
            <person name="Hyten D."/>
            <person name="Song Q."/>
            <person name="Thelen J."/>
            <person name="Cheng J."/>
            <person name="Xu D."/>
            <person name="Hellsten U."/>
            <person name="May G."/>
            <person name="Yu Y."/>
            <person name="Sakurai T."/>
            <person name="Umezawa T."/>
            <person name="Bhattacharyya M."/>
            <person name="Sandhu D."/>
            <person name="Valliyodan B."/>
            <person name="Lindquist E."/>
            <person name="Peto M."/>
            <person name="Grant D."/>
            <person name="Shu S."/>
            <person name="Goodstein D."/>
            <person name="Barry K."/>
            <person name="Futrell-Griggs M."/>
            <person name="Abernathy B."/>
            <person name="Du J."/>
            <person name="Tian Z."/>
            <person name="Zhu L."/>
            <person name="Gill N."/>
            <person name="Joshi T."/>
            <person name="Libault M."/>
            <person name="Sethuraman A."/>
            <person name="Zhang X."/>
            <person name="Shinozaki K."/>
            <person name="Nguyen H."/>
            <person name="Wing R."/>
            <person name="Cregan P."/>
            <person name="Specht J."/>
            <person name="Grimwood J."/>
            <person name="Rokhsar D."/>
            <person name="Stacey G."/>
            <person name="Shoemaker R."/>
            <person name="Jackson S."/>
        </authorList>
    </citation>
    <scope>NUCLEOTIDE SEQUENCE</scope>
    <source>
        <tissue evidence="2">Callus</tissue>
    </source>
</reference>
<keyword evidence="4" id="KW-1185">Reference proteome</keyword>
<dbReference type="Gramene" id="KRH67351">
    <property type="protein sequence ID" value="KRH67351"/>
    <property type="gene ID" value="GLYMA_03G161700"/>
</dbReference>
<evidence type="ECO:0000313" key="4">
    <source>
        <dbReference type="Proteomes" id="UP000008827"/>
    </source>
</evidence>
<keyword evidence="1" id="KW-0472">Membrane</keyword>
<evidence type="ECO:0000313" key="2">
    <source>
        <dbReference type="EMBL" id="KRH67351.1"/>
    </source>
</evidence>
<dbReference type="EMBL" id="CM000836">
    <property type="protein sequence ID" value="KRH67351.1"/>
    <property type="molecule type" value="Genomic_DNA"/>
</dbReference>
<reference evidence="3" key="2">
    <citation type="submission" date="2018-02" db="UniProtKB">
        <authorList>
            <consortium name="EnsemblPlants"/>
        </authorList>
    </citation>
    <scope>IDENTIFICATION</scope>
    <source>
        <strain evidence="3">Williams 82</strain>
    </source>
</reference>
<dbReference type="EnsemblPlants" id="KRH67351">
    <property type="protein sequence ID" value="KRH67351"/>
    <property type="gene ID" value="GLYMA_03G161700"/>
</dbReference>
<evidence type="ECO:0000256" key="1">
    <source>
        <dbReference type="SAM" id="Phobius"/>
    </source>
</evidence>
<reference evidence="2 3" key="1">
    <citation type="journal article" date="2010" name="Nature">
        <title>Genome sequence of the palaeopolyploid soybean.</title>
        <authorList>
            <person name="Schmutz J."/>
            <person name="Cannon S.B."/>
            <person name="Schlueter J."/>
            <person name="Ma J."/>
            <person name="Mitros T."/>
            <person name="Nelson W."/>
            <person name="Hyten D.L."/>
            <person name="Song Q."/>
            <person name="Thelen J.J."/>
            <person name="Cheng J."/>
            <person name="Xu D."/>
            <person name="Hellsten U."/>
            <person name="May G.D."/>
            <person name="Yu Y."/>
            <person name="Sakurai T."/>
            <person name="Umezawa T."/>
            <person name="Bhattacharyya M.K."/>
            <person name="Sandhu D."/>
            <person name="Valliyodan B."/>
            <person name="Lindquist E."/>
            <person name="Peto M."/>
            <person name="Grant D."/>
            <person name="Shu S."/>
            <person name="Goodstein D."/>
            <person name="Barry K."/>
            <person name="Futrell-Griggs M."/>
            <person name="Abernathy B."/>
            <person name="Du J."/>
            <person name="Tian Z."/>
            <person name="Zhu L."/>
            <person name="Gill N."/>
            <person name="Joshi T."/>
            <person name="Libault M."/>
            <person name="Sethuraman A."/>
            <person name="Zhang X.-C."/>
            <person name="Shinozaki K."/>
            <person name="Nguyen H.T."/>
            <person name="Wing R.A."/>
            <person name="Cregan P."/>
            <person name="Specht J."/>
            <person name="Grimwood J."/>
            <person name="Rokhsar D."/>
            <person name="Stacey G."/>
            <person name="Shoemaker R.C."/>
            <person name="Jackson S.A."/>
        </authorList>
    </citation>
    <scope>NUCLEOTIDE SEQUENCE [LARGE SCALE GENOMIC DNA]</scope>
    <source>
        <strain evidence="3">cv. Williams 82</strain>
        <tissue evidence="2">Callus</tissue>
    </source>
</reference>
<keyword evidence="1" id="KW-1133">Transmembrane helix</keyword>
<sequence length="69" mass="8128">MVVIFSGCSNLLFLTELIFQFLLSWLLLLLVSHFLCLDLLRTIDSSKRFSRSVFSLSSIAWNRNFFLFF</sequence>